<dbReference type="CDD" id="cd07989">
    <property type="entry name" value="LPLAT_AGPAT-like"/>
    <property type="match status" value="1"/>
</dbReference>
<dbReference type="PANTHER" id="PTHR10434">
    <property type="entry name" value="1-ACYL-SN-GLYCEROL-3-PHOSPHATE ACYLTRANSFERASE"/>
    <property type="match status" value="1"/>
</dbReference>
<dbReference type="InterPro" id="IPR002123">
    <property type="entry name" value="Plipid/glycerol_acylTrfase"/>
</dbReference>
<evidence type="ECO:0000256" key="2">
    <source>
        <dbReference type="ARBA" id="ARBA00023315"/>
    </source>
</evidence>
<dbReference type="GO" id="GO:0016746">
    <property type="term" value="F:acyltransferase activity"/>
    <property type="evidence" value="ECO:0007669"/>
    <property type="project" value="UniProtKB-KW"/>
</dbReference>
<dbReference type="SMART" id="SM00563">
    <property type="entry name" value="PlsC"/>
    <property type="match status" value="1"/>
</dbReference>
<evidence type="ECO:0000313" key="5">
    <source>
        <dbReference type="Proteomes" id="UP001500187"/>
    </source>
</evidence>
<accession>A0ABP9BAV9</accession>
<evidence type="ECO:0000313" key="4">
    <source>
        <dbReference type="EMBL" id="GAA4792041.1"/>
    </source>
</evidence>
<protein>
    <submittedName>
        <fullName evidence="4">Lysophospholipid acyltransferase family protein</fullName>
    </submittedName>
</protein>
<feature type="domain" description="Phospholipid/glycerol acyltransferase" evidence="3">
    <location>
        <begin position="52"/>
        <end position="170"/>
    </location>
</feature>
<sequence length="258" mass="27839">MAAKSSSLGDISPTAKGDAVYRLAGNLLRPLYHLPMKIDITGIEKLPQEGGYIVISNHLTVVDPITAAYPLFIRGVLPRFLAKEGLFRVPVLGWLMRQCAHIPVSRGSAQAGKSLDVARNVLDAGGAVLIFPEGTLTKDPEQWPMTGKTGAARLALATGAPVIPIAHWGDHEFWPRGGKPRFGFPRKKVQIVVGDPIDFSDLLTGTEPGAKQNRQQLADATTRMLDCVTDLLETIRGEKAPAGRWNAVLGVRQAPENN</sequence>
<evidence type="ECO:0000256" key="1">
    <source>
        <dbReference type="ARBA" id="ARBA00022679"/>
    </source>
</evidence>
<dbReference type="Proteomes" id="UP001500187">
    <property type="component" value="Unassembled WGS sequence"/>
</dbReference>
<gene>
    <name evidence="4" type="ORF">GCM10023352_08030</name>
</gene>
<dbReference type="SUPFAM" id="SSF69593">
    <property type="entry name" value="Glycerol-3-phosphate (1)-acyltransferase"/>
    <property type="match status" value="1"/>
</dbReference>
<evidence type="ECO:0000259" key="3">
    <source>
        <dbReference type="SMART" id="SM00563"/>
    </source>
</evidence>
<organism evidence="4 5">
    <name type="scientific">Rothia endophytica</name>
    <dbReference type="NCBI Taxonomy" id="1324766"/>
    <lineage>
        <taxon>Bacteria</taxon>
        <taxon>Bacillati</taxon>
        <taxon>Actinomycetota</taxon>
        <taxon>Actinomycetes</taxon>
        <taxon>Micrococcales</taxon>
        <taxon>Micrococcaceae</taxon>
        <taxon>Rothia</taxon>
    </lineage>
</organism>
<name>A0ABP9BAV9_9MICC</name>
<keyword evidence="2 4" id="KW-0012">Acyltransferase</keyword>
<proteinExistence type="predicted"/>
<keyword evidence="5" id="KW-1185">Reference proteome</keyword>
<comment type="caution">
    <text evidence="4">The sequence shown here is derived from an EMBL/GenBank/DDBJ whole genome shotgun (WGS) entry which is preliminary data.</text>
</comment>
<keyword evidence="1" id="KW-0808">Transferase</keyword>
<dbReference type="RefSeq" id="WP_345444948.1">
    <property type="nucleotide sequence ID" value="NZ_BAABKP010000001.1"/>
</dbReference>
<dbReference type="EMBL" id="BAABKP010000001">
    <property type="protein sequence ID" value="GAA4792041.1"/>
    <property type="molecule type" value="Genomic_DNA"/>
</dbReference>
<dbReference type="PANTHER" id="PTHR10434:SF55">
    <property type="entry name" value="POSSIBLE ACYLTRANSFERASE"/>
    <property type="match status" value="1"/>
</dbReference>
<reference evidence="5" key="1">
    <citation type="journal article" date="2019" name="Int. J. Syst. Evol. Microbiol.">
        <title>The Global Catalogue of Microorganisms (GCM) 10K type strain sequencing project: providing services to taxonomists for standard genome sequencing and annotation.</title>
        <authorList>
            <consortium name="The Broad Institute Genomics Platform"/>
            <consortium name="The Broad Institute Genome Sequencing Center for Infectious Disease"/>
            <person name="Wu L."/>
            <person name="Ma J."/>
        </authorList>
    </citation>
    <scope>NUCLEOTIDE SEQUENCE [LARGE SCALE GENOMIC DNA]</scope>
    <source>
        <strain evidence="5">JCM 18541</strain>
    </source>
</reference>
<dbReference type="Pfam" id="PF01553">
    <property type="entry name" value="Acyltransferase"/>
    <property type="match status" value="1"/>
</dbReference>